<dbReference type="GeneID" id="9623353"/>
<organism evidence="3">
    <name type="scientific">Volvox carteri f. nagariensis</name>
    <dbReference type="NCBI Taxonomy" id="3068"/>
    <lineage>
        <taxon>Eukaryota</taxon>
        <taxon>Viridiplantae</taxon>
        <taxon>Chlorophyta</taxon>
        <taxon>core chlorophytes</taxon>
        <taxon>Chlorophyceae</taxon>
        <taxon>CS clade</taxon>
        <taxon>Chlamydomonadales</taxon>
        <taxon>Volvocaceae</taxon>
        <taxon>Volvox</taxon>
    </lineage>
</organism>
<protein>
    <submittedName>
        <fullName evidence="2">Uncharacterized protein</fullName>
    </submittedName>
</protein>
<feature type="compositionally biased region" description="Low complexity" evidence="1">
    <location>
        <begin position="251"/>
        <end position="262"/>
    </location>
</feature>
<evidence type="ECO:0000313" key="2">
    <source>
        <dbReference type="EMBL" id="EFJ40690.1"/>
    </source>
</evidence>
<gene>
    <name evidence="2" type="ORF">VOLCADRAFT_108037</name>
</gene>
<dbReference type="KEGG" id="vcn:VOLCADRAFT_108037"/>
<dbReference type="OrthoDB" id="6287771at2759"/>
<dbReference type="AlphaFoldDB" id="D8UHW5"/>
<feature type="region of interest" description="Disordered" evidence="1">
    <location>
        <begin position="15"/>
        <end position="86"/>
    </location>
</feature>
<name>D8UHW5_VOLCA</name>
<evidence type="ECO:0000313" key="3">
    <source>
        <dbReference type="Proteomes" id="UP000001058"/>
    </source>
</evidence>
<accession>D8UHW5</accession>
<feature type="compositionally biased region" description="Low complexity" evidence="1">
    <location>
        <begin position="69"/>
        <end position="78"/>
    </location>
</feature>
<sequence length="284" mass="29652">MEEFWDNNGPYALAKLADRLATPQPLPPQQQQHPDPQQQQPPAAPPPQPPAHDLQPNGLLSILPPVLPPTALETETAPPTYPLDDFEALEPELPGWLGLSLAELLACGFRFAEALRKFKQHWVAVRQYHQALRAAKLSRHRAAAAGDSDTGSSSSSSREHPGDCQSAPGVVMALQQQQPPAHSATGGGSAPGRQPVAGAPGQHSAMLGQLSAAEAVDAEVDQGHDQGQGQGQQPAVATGDAGGTNLPGPSEAQEAAETAAMEKGQQAPVPLQCMDIDSRLPNGS</sequence>
<dbReference type="InParanoid" id="D8UHW5"/>
<proteinExistence type="predicted"/>
<dbReference type="EMBL" id="GL378409">
    <property type="protein sequence ID" value="EFJ40690.1"/>
    <property type="molecule type" value="Genomic_DNA"/>
</dbReference>
<feature type="compositionally biased region" description="Low complexity" evidence="1">
    <location>
        <begin position="29"/>
        <end position="41"/>
    </location>
</feature>
<dbReference type="Proteomes" id="UP000001058">
    <property type="component" value="Unassembled WGS sequence"/>
</dbReference>
<feature type="compositionally biased region" description="Low complexity" evidence="1">
    <location>
        <begin position="143"/>
        <end position="156"/>
    </location>
</feature>
<feature type="region of interest" description="Disordered" evidence="1">
    <location>
        <begin position="139"/>
        <end position="204"/>
    </location>
</feature>
<reference evidence="2 3" key="1">
    <citation type="journal article" date="2010" name="Science">
        <title>Genomic analysis of organismal complexity in the multicellular green alga Volvox carteri.</title>
        <authorList>
            <person name="Prochnik S.E."/>
            <person name="Umen J."/>
            <person name="Nedelcu A.M."/>
            <person name="Hallmann A."/>
            <person name="Miller S.M."/>
            <person name="Nishii I."/>
            <person name="Ferris P."/>
            <person name="Kuo A."/>
            <person name="Mitros T."/>
            <person name="Fritz-Laylin L.K."/>
            <person name="Hellsten U."/>
            <person name="Chapman J."/>
            <person name="Simakov O."/>
            <person name="Rensing S.A."/>
            <person name="Terry A."/>
            <person name="Pangilinan J."/>
            <person name="Kapitonov V."/>
            <person name="Jurka J."/>
            <person name="Salamov A."/>
            <person name="Shapiro H."/>
            <person name="Schmutz J."/>
            <person name="Grimwood J."/>
            <person name="Lindquist E."/>
            <person name="Lucas S."/>
            <person name="Grigoriev I.V."/>
            <person name="Schmitt R."/>
            <person name="Kirk D."/>
            <person name="Rokhsar D.S."/>
        </authorList>
    </citation>
    <scope>NUCLEOTIDE SEQUENCE [LARGE SCALE GENOMIC DNA]</scope>
    <source>
        <strain evidence="3">f. Nagariensis / Eve</strain>
    </source>
</reference>
<dbReference type="RefSeq" id="XP_002958236.1">
    <property type="nucleotide sequence ID" value="XM_002958190.1"/>
</dbReference>
<feature type="region of interest" description="Disordered" evidence="1">
    <location>
        <begin position="217"/>
        <end position="284"/>
    </location>
</feature>
<keyword evidence="3" id="KW-1185">Reference proteome</keyword>
<evidence type="ECO:0000256" key="1">
    <source>
        <dbReference type="SAM" id="MobiDB-lite"/>
    </source>
</evidence>